<proteinExistence type="predicted"/>
<evidence type="ECO:0000313" key="2">
    <source>
        <dbReference type="Proteomes" id="UP001060170"/>
    </source>
</evidence>
<reference evidence="2" key="1">
    <citation type="journal article" date="2018" name="BMC Genomics">
        <title>Genomic insights into host adaptation between the wheat stripe rust pathogen (Puccinia striiformis f. sp. tritici) and the barley stripe rust pathogen (Puccinia striiformis f. sp. hordei).</title>
        <authorList>
            <person name="Xia C."/>
            <person name="Wang M."/>
            <person name="Yin C."/>
            <person name="Cornejo O.E."/>
            <person name="Hulbert S.H."/>
            <person name="Chen X."/>
        </authorList>
    </citation>
    <scope>NUCLEOTIDE SEQUENCE [LARGE SCALE GENOMIC DNA]</scope>
    <source>
        <strain evidence="2">93-210</strain>
    </source>
</reference>
<reference evidence="1 2" key="3">
    <citation type="journal article" date="2022" name="Microbiol. Spectr.">
        <title>Folding features and dynamics of 3D genome architecture in plant fungal pathogens.</title>
        <authorList>
            <person name="Xia C."/>
        </authorList>
    </citation>
    <scope>NUCLEOTIDE SEQUENCE [LARGE SCALE GENOMIC DNA]</scope>
    <source>
        <strain evidence="1 2">93-210</strain>
    </source>
</reference>
<dbReference type="Proteomes" id="UP001060170">
    <property type="component" value="Chromosome 17"/>
</dbReference>
<evidence type="ECO:0000313" key="1">
    <source>
        <dbReference type="EMBL" id="KAI7936913.1"/>
    </source>
</evidence>
<sequence length="161" mass="17343">MVLSHHHAMLQSDQSPDSSLTRGWPEAEDEQPPSSNSSSHLALSEAERTSSSSESTTREENPTAQVSLSVCTSNLLSATETNPPEPERQLELDHIPHEAPFVSTSSSLIILKSLSGDISARVPVLLARPPSSGKMTIIQKLASHIWSRTPTAINQSSTKPL</sequence>
<reference evidence="2" key="2">
    <citation type="journal article" date="2018" name="Mol. Plant Microbe Interact.">
        <title>Genome sequence resources for the wheat stripe rust pathogen (Puccinia striiformis f. sp. tritici) and the barley stripe rust pathogen (Puccinia striiformis f. sp. hordei).</title>
        <authorList>
            <person name="Xia C."/>
            <person name="Wang M."/>
            <person name="Yin C."/>
            <person name="Cornejo O.E."/>
            <person name="Hulbert S.H."/>
            <person name="Chen X."/>
        </authorList>
    </citation>
    <scope>NUCLEOTIDE SEQUENCE [LARGE SCALE GENOMIC DNA]</scope>
    <source>
        <strain evidence="2">93-210</strain>
    </source>
</reference>
<organism evidence="1 2">
    <name type="scientific">Puccinia striiformis f. sp. tritici</name>
    <dbReference type="NCBI Taxonomy" id="168172"/>
    <lineage>
        <taxon>Eukaryota</taxon>
        <taxon>Fungi</taxon>
        <taxon>Dikarya</taxon>
        <taxon>Basidiomycota</taxon>
        <taxon>Pucciniomycotina</taxon>
        <taxon>Pucciniomycetes</taxon>
        <taxon>Pucciniales</taxon>
        <taxon>Pucciniaceae</taxon>
        <taxon>Puccinia</taxon>
    </lineage>
</organism>
<keyword evidence="2" id="KW-1185">Reference proteome</keyword>
<name>A0ACC0DPV1_9BASI</name>
<accession>A0ACC0DPV1</accession>
<gene>
    <name evidence="1" type="ORF">MJO28_015812</name>
</gene>
<comment type="caution">
    <text evidence="1">The sequence shown here is derived from an EMBL/GenBank/DDBJ whole genome shotgun (WGS) entry which is preliminary data.</text>
</comment>
<dbReference type="EMBL" id="CM045881">
    <property type="protein sequence ID" value="KAI7936913.1"/>
    <property type="molecule type" value="Genomic_DNA"/>
</dbReference>
<protein>
    <submittedName>
        <fullName evidence="1">Uncharacterized protein</fullName>
    </submittedName>
</protein>